<protein>
    <submittedName>
        <fullName evidence="3 4">Uncharacterized protein</fullName>
    </submittedName>
</protein>
<evidence type="ECO:0000256" key="2">
    <source>
        <dbReference type="SAM" id="Phobius"/>
    </source>
</evidence>
<keyword evidence="2" id="KW-0472">Membrane</keyword>
<gene>
    <name evidence="3" type="ORF">BRADI_1g67030v3</name>
</gene>
<name>A0A2K2DTU3_BRADI</name>
<keyword evidence="5" id="KW-1185">Reference proteome</keyword>
<dbReference type="Gramene" id="PNT77689">
    <property type="protein sequence ID" value="PNT77689"/>
    <property type="gene ID" value="BRADI_1g67030v3"/>
</dbReference>
<dbReference type="EnsemblPlants" id="PNT77689">
    <property type="protein sequence ID" value="PNT77689"/>
    <property type="gene ID" value="BRADI_1g67030v3"/>
</dbReference>
<evidence type="ECO:0000313" key="5">
    <source>
        <dbReference type="Proteomes" id="UP000008810"/>
    </source>
</evidence>
<reference evidence="3 4" key="1">
    <citation type="journal article" date="2010" name="Nature">
        <title>Genome sequencing and analysis of the model grass Brachypodium distachyon.</title>
        <authorList>
            <consortium name="International Brachypodium Initiative"/>
        </authorList>
    </citation>
    <scope>NUCLEOTIDE SEQUENCE [LARGE SCALE GENOMIC DNA]</scope>
    <source>
        <strain evidence="3 4">Bd21</strain>
    </source>
</reference>
<dbReference type="EMBL" id="CM000880">
    <property type="protein sequence ID" value="PNT77689.1"/>
    <property type="molecule type" value="Genomic_DNA"/>
</dbReference>
<reference evidence="4" key="3">
    <citation type="submission" date="2018-08" db="UniProtKB">
        <authorList>
            <consortium name="EnsemblPlants"/>
        </authorList>
    </citation>
    <scope>IDENTIFICATION</scope>
    <source>
        <strain evidence="4">cv. Bd21</strain>
    </source>
</reference>
<dbReference type="Proteomes" id="UP000008810">
    <property type="component" value="Chromosome 1"/>
</dbReference>
<evidence type="ECO:0000256" key="1">
    <source>
        <dbReference type="SAM" id="MobiDB-lite"/>
    </source>
</evidence>
<sequence>MRLRARALRAKRSVLTIPVADERAAHDPINALALGYCTERRSKSRRIWEDKDPILLASDAALPRLRRCRRCSPSLPPPPSILASDAAAAVPHLCRRRPLSSRAPAINHPLGFPLGRSGGIASRRWGYGAAAVPSSRFGSPQQHCRPPLGPWRRPELLSASPSPPHPDLERRQGHRRPARFRVWGVDSDPLDYLSGASGWSSGVGVLLIHSEEVLDDKVSYVEDANVVLTHQETSLKERLSGLQETNKAPLEQDGKSCEEKHVAYRDCSYVVGHFQNEWPHEPEPVGIILSKMHESCFGGVARLLQHRGCKKGMGVMDPKSPTLEDVEKDRTVQGGPRGFSLFELLLFSENCNVLLQKVFFLSVCCGLFGLFVAISRF</sequence>
<dbReference type="OrthoDB" id="633301at2759"/>
<dbReference type="ExpressionAtlas" id="A0A2K2DTU3">
    <property type="expression patterns" value="baseline and differential"/>
</dbReference>
<evidence type="ECO:0000313" key="4">
    <source>
        <dbReference type="EnsemblPlants" id="PNT77689"/>
    </source>
</evidence>
<feature type="region of interest" description="Disordered" evidence="1">
    <location>
        <begin position="132"/>
        <end position="173"/>
    </location>
</feature>
<feature type="transmembrane region" description="Helical" evidence="2">
    <location>
        <begin position="354"/>
        <end position="374"/>
    </location>
</feature>
<dbReference type="AlphaFoldDB" id="A0A2K2DTU3"/>
<keyword evidence="2" id="KW-0812">Transmembrane</keyword>
<proteinExistence type="predicted"/>
<keyword evidence="2" id="KW-1133">Transmembrane helix</keyword>
<organism evidence="3">
    <name type="scientific">Brachypodium distachyon</name>
    <name type="common">Purple false brome</name>
    <name type="synonym">Trachynia distachya</name>
    <dbReference type="NCBI Taxonomy" id="15368"/>
    <lineage>
        <taxon>Eukaryota</taxon>
        <taxon>Viridiplantae</taxon>
        <taxon>Streptophyta</taxon>
        <taxon>Embryophyta</taxon>
        <taxon>Tracheophyta</taxon>
        <taxon>Spermatophyta</taxon>
        <taxon>Magnoliopsida</taxon>
        <taxon>Liliopsida</taxon>
        <taxon>Poales</taxon>
        <taxon>Poaceae</taxon>
        <taxon>BOP clade</taxon>
        <taxon>Pooideae</taxon>
        <taxon>Stipodae</taxon>
        <taxon>Brachypodieae</taxon>
        <taxon>Brachypodium</taxon>
    </lineage>
</organism>
<dbReference type="InParanoid" id="A0A2K2DTU3"/>
<accession>A0A2K2DTU3</accession>
<evidence type="ECO:0000313" key="3">
    <source>
        <dbReference type="EMBL" id="PNT77689.1"/>
    </source>
</evidence>
<reference evidence="3" key="2">
    <citation type="submission" date="2017-06" db="EMBL/GenBank/DDBJ databases">
        <title>WGS assembly of Brachypodium distachyon.</title>
        <authorList>
            <consortium name="The International Brachypodium Initiative"/>
            <person name="Lucas S."/>
            <person name="Harmon-Smith M."/>
            <person name="Lail K."/>
            <person name="Tice H."/>
            <person name="Grimwood J."/>
            <person name="Bruce D."/>
            <person name="Barry K."/>
            <person name="Shu S."/>
            <person name="Lindquist E."/>
            <person name="Wang M."/>
            <person name="Pitluck S."/>
            <person name="Vogel J.P."/>
            <person name="Garvin D.F."/>
            <person name="Mockler T.C."/>
            <person name="Schmutz J."/>
            <person name="Rokhsar D."/>
            <person name="Bevan M.W."/>
        </authorList>
    </citation>
    <scope>NUCLEOTIDE SEQUENCE</scope>
    <source>
        <strain evidence="3">Bd21</strain>
    </source>
</reference>